<dbReference type="InterPro" id="IPR027417">
    <property type="entry name" value="P-loop_NTPase"/>
</dbReference>
<dbReference type="CDD" id="cd03215">
    <property type="entry name" value="ABC_Carb_Monos_II"/>
    <property type="match status" value="1"/>
</dbReference>
<dbReference type="OrthoDB" id="9771863at2"/>
<evidence type="ECO:0000256" key="7">
    <source>
        <dbReference type="ARBA" id="ARBA00022741"/>
    </source>
</evidence>
<evidence type="ECO:0000256" key="3">
    <source>
        <dbReference type="ARBA" id="ARBA00022448"/>
    </source>
</evidence>
<evidence type="ECO:0000256" key="2">
    <source>
        <dbReference type="ARBA" id="ARBA00004533"/>
    </source>
</evidence>
<dbReference type="SMART" id="SM00382">
    <property type="entry name" value="AAA"/>
    <property type="match status" value="2"/>
</dbReference>
<dbReference type="FunFam" id="3.40.50.300:FF:000127">
    <property type="entry name" value="Ribose import ATP-binding protein RbsA"/>
    <property type="match status" value="1"/>
</dbReference>
<evidence type="ECO:0000256" key="6">
    <source>
        <dbReference type="ARBA" id="ARBA00022737"/>
    </source>
</evidence>
<dbReference type="SUPFAM" id="SSF52540">
    <property type="entry name" value="P-loop containing nucleoside triphosphate hydrolases"/>
    <property type="match status" value="2"/>
</dbReference>
<comment type="caution">
    <text evidence="12">The sequence shown here is derived from an EMBL/GenBank/DDBJ whole genome shotgun (WGS) entry which is preliminary data.</text>
</comment>
<dbReference type="GO" id="GO:0015749">
    <property type="term" value="P:monosaccharide transmembrane transport"/>
    <property type="evidence" value="ECO:0007669"/>
    <property type="project" value="UniProtKB-ARBA"/>
</dbReference>
<dbReference type="PANTHER" id="PTHR43790">
    <property type="entry name" value="CARBOHYDRATE TRANSPORT ATP-BINDING PROTEIN MG119-RELATED"/>
    <property type="match status" value="1"/>
</dbReference>
<dbReference type="AlphaFoldDB" id="A0A371IT95"/>
<evidence type="ECO:0000256" key="5">
    <source>
        <dbReference type="ARBA" id="ARBA00022597"/>
    </source>
</evidence>
<evidence type="ECO:0000259" key="11">
    <source>
        <dbReference type="PROSITE" id="PS50893"/>
    </source>
</evidence>
<dbReference type="RefSeq" id="WP_115976038.1">
    <property type="nucleotide sequence ID" value="NZ_NOJZ02000009.1"/>
</dbReference>
<dbReference type="InterPro" id="IPR050107">
    <property type="entry name" value="ABC_carbohydrate_import_ATPase"/>
</dbReference>
<dbReference type="InterPro" id="IPR017871">
    <property type="entry name" value="ABC_transporter-like_CS"/>
</dbReference>
<keyword evidence="13" id="KW-1185">Reference proteome</keyword>
<evidence type="ECO:0000256" key="8">
    <source>
        <dbReference type="ARBA" id="ARBA00022840"/>
    </source>
</evidence>
<keyword evidence="5" id="KW-0762">Sugar transport</keyword>
<keyword evidence="7" id="KW-0547">Nucleotide-binding</keyword>
<keyword evidence="3" id="KW-0813">Transport</keyword>
<comment type="subcellular location">
    <subcellularLocation>
        <location evidence="2">Cell inner membrane</location>
    </subcellularLocation>
    <subcellularLocation>
        <location evidence="1">Cell membrane</location>
        <topology evidence="1">Peripheral membrane protein</topology>
    </subcellularLocation>
</comment>
<dbReference type="NCBIfam" id="NF008030">
    <property type="entry name" value="PRK10762.1"/>
    <property type="match status" value="1"/>
</dbReference>
<keyword evidence="4" id="KW-1003">Cell membrane</keyword>
<keyword evidence="8 12" id="KW-0067">ATP-binding</keyword>
<dbReference type="Proteomes" id="UP000243494">
    <property type="component" value="Unassembled WGS sequence"/>
</dbReference>
<accession>A0A371IT95</accession>
<keyword evidence="6" id="KW-0677">Repeat</keyword>
<proteinExistence type="predicted"/>
<dbReference type="InterPro" id="IPR003593">
    <property type="entry name" value="AAA+_ATPase"/>
</dbReference>
<dbReference type="PANTHER" id="PTHR43790:SF3">
    <property type="entry name" value="D-ALLOSE IMPORT ATP-BINDING PROTEIN ALSA-RELATED"/>
    <property type="match status" value="1"/>
</dbReference>
<dbReference type="FunFam" id="3.40.50.300:FF:000126">
    <property type="entry name" value="Galactose/methyl galactoside import ATP-binding protein MglA"/>
    <property type="match status" value="1"/>
</dbReference>
<keyword evidence="10" id="KW-0472">Membrane</keyword>
<sequence>MKSPILQMKNIVKEFPGVKALDGVNLELYEGKVMALMGENGAGKSTLMKVLSGVYKKDKGEIYYKGQLTDIKGTKDAGQKGIAIIHQELNLLPDLTIGENIFLGREPKKGFGIDYKKLYSDSDKLLKKLNVTTSSKELVENLSIAQQQMVEIAKALSLDAQIIIMDEPTDALTDKETKSLFNVINELKNEGKAVVYISHRLKEIFEICDYITVLRDGKYVGSESIENLDEDKMIEMMVGRKLTEQFPRVKTEMGDVVLKVENLTNEYIKDISFEVRSGEIVGISGLMGAGRSELAKTIYGHFKKTSGQIYKKGQLMENKSAKDGVGNRVAYVSEDRKGDGLILDLSVKENMSIASLNRISSFFKVDKNKELERVNSYIDRMSIKTPSINQLIRNLSGGNQQKIAIAKALMIHPDVLILDEPTRGVDVGAKKEIYDLINEFKSQGKAVIMISSEMPEILGLSDRILVLSQGRITGEFDIESATQEAILKCAVESKEA</sequence>
<keyword evidence="9" id="KW-1278">Translocase</keyword>
<gene>
    <name evidence="12" type="ORF">CHF27_007160</name>
</gene>
<dbReference type="GO" id="GO:0005524">
    <property type="term" value="F:ATP binding"/>
    <property type="evidence" value="ECO:0007669"/>
    <property type="project" value="UniProtKB-KW"/>
</dbReference>
<feature type="domain" description="ABC transporter" evidence="11">
    <location>
        <begin position="6"/>
        <end position="241"/>
    </location>
</feature>
<dbReference type="GO" id="GO:0016887">
    <property type="term" value="F:ATP hydrolysis activity"/>
    <property type="evidence" value="ECO:0007669"/>
    <property type="project" value="InterPro"/>
</dbReference>
<reference evidence="12 13" key="1">
    <citation type="journal article" date="2017" name="Genome Announc.">
        <title>Draft Genome Sequence of Romboutsia maritimum sp. nov. Strain CCRI-22766(T), Isolated from Coastal Estuarine Mud.</title>
        <authorList>
            <person name="Maheux A.F."/>
            <person name="Boudreau D.K."/>
            <person name="Berube E."/>
            <person name="Boissinot M."/>
            <person name="Raymond F."/>
            <person name="Brodeur S."/>
            <person name="Corbeil J."/>
            <person name="Brightwell G."/>
            <person name="Broda D."/>
            <person name="Omar R.F."/>
            <person name="Bergeron M.G."/>
        </authorList>
    </citation>
    <scope>NUCLEOTIDE SEQUENCE [LARGE SCALE GENOMIC DNA]</scope>
    <source>
        <strain evidence="12 13">CCRI-22766</strain>
    </source>
</reference>
<evidence type="ECO:0000256" key="9">
    <source>
        <dbReference type="ARBA" id="ARBA00022967"/>
    </source>
</evidence>
<evidence type="ECO:0000256" key="10">
    <source>
        <dbReference type="ARBA" id="ARBA00023136"/>
    </source>
</evidence>
<dbReference type="PROSITE" id="PS00211">
    <property type="entry name" value="ABC_TRANSPORTER_1"/>
    <property type="match status" value="1"/>
</dbReference>
<evidence type="ECO:0000313" key="13">
    <source>
        <dbReference type="Proteomes" id="UP000243494"/>
    </source>
</evidence>
<dbReference type="EMBL" id="NOJZ02000009">
    <property type="protein sequence ID" value="RDY23704.1"/>
    <property type="molecule type" value="Genomic_DNA"/>
</dbReference>
<protein>
    <submittedName>
        <fullName evidence="12">Ribose ABC transporter ATP-binding protein RbsA</fullName>
    </submittedName>
</protein>
<evidence type="ECO:0000256" key="1">
    <source>
        <dbReference type="ARBA" id="ARBA00004202"/>
    </source>
</evidence>
<dbReference type="CDD" id="cd03216">
    <property type="entry name" value="ABC_Carb_Monos_I"/>
    <property type="match status" value="1"/>
</dbReference>
<dbReference type="PROSITE" id="PS50893">
    <property type="entry name" value="ABC_TRANSPORTER_2"/>
    <property type="match status" value="2"/>
</dbReference>
<feature type="domain" description="ABC transporter" evidence="11">
    <location>
        <begin position="251"/>
        <end position="494"/>
    </location>
</feature>
<dbReference type="GO" id="GO:0005886">
    <property type="term" value="C:plasma membrane"/>
    <property type="evidence" value="ECO:0007669"/>
    <property type="project" value="UniProtKB-SubCell"/>
</dbReference>
<name>A0A371IT95_9FIRM</name>
<evidence type="ECO:0000313" key="12">
    <source>
        <dbReference type="EMBL" id="RDY23704.1"/>
    </source>
</evidence>
<dbReference type="Gene3D" id="3.40.50.300">
    <property type="entry name" value="P-loop containing nucleotide triphosphate hydrolases"/>
    <property type="match status" value="2"/>
</dbReference>
<organism evidence="12 13">
    <name type="scientific">Romboutsia maritimum</name>
    <dbReference type="NCBI Taxonomy" id="2020948"/>
    <lineage>
        <taxon>Bacteria</taxon>
        <taxon>Bacillati</taxon>
        <taxon>Bacillota</taxon>
        <taxon>Clostridia</taxon>
        <taxon>Peptostreptococcales</taxon>
        <taxon>Peptostreptococcaceae</taxon>
        <taxon>Romboutsia</taxon>
    </lineage>
</organism>
<dbReference type="Pfam" id="PF00005">
    <property type="entry name" value="ABC_tran"/>
    <property type="match status" value="2"/>
</dbReference>
<dbReference type="InterPro" id="IPR003439">
    <property type="entry name" value="ABC_transporter-like_ATP-bd"/>
</dbReference>
<evidence type="ECO:0000256" key="4">
    <source>
        <dbReference type="ARBA" id="ARBA00022475"/>
    </source>
</evidence>